<feature type="transmembrane region" description="Helical" evidence="8">
    <location>
        <begin position="1528"/>
        <end position="1546"/>
    </location>
</feature>
<keyword evidence="10" id="KW-1185">Reference proteome</keyword>
<keyword evidence="6 8" id="KW-0472">Membrane</keyword>
<evidence type="ECO:0000256" key="5">
    <source>
        <dbReference type="ARBA" id="ARBA00022989"/>
    </source>
</evidence>
<dbReference type="Gene3D" id="1.20.1250.20">
    <property type="entry name" value="MFS general substrate transporter like domains"/>
    <property type="match status" value="1"/>
</dbReference>
<feature type="transmembrane region" description="Helical" evidence="8">
    <location>
        <begin position="1411"/>
        <end position="1431"/>
    </location>
</feature>
<feature type="transmembrane region" description="Helical" evidence="8">
    <location>
        <begin position="1226"/>
        <end position="1247"/>
    </location>
</feature>
<reference evidence="9 10" key="1">
    <citation type="journal article" date="2018" name="BMC Genomics">
        <title>Comparative genome analyses reveal sequence features reflecting distinct modes of host-adaptation between dicot and monocot powdery mildew.</title>
        <authorList>
            <person name="Wu Y."/>
            <person name="Ma X."/>
            <person name="Pan Z."/>
            <person name="Kale S.D."/>
            <person name="Song Y."/>
            <person name="King H."/>
            <person name="Zhang Q."/>
            <person name="Presley C."/>
            <person name="Deng X."/>
            <person name="Wei C.I."/>
            <person name="Xiao S."/>
        </authorList>
    </citation>
    <scope>NUCLEOTIDE SEQUENCE [LARGE SCALE GENOMIC DNA]</scope>
    <source>
        <strain evidence="9">UMSG3</strain>
    </source>
</reference>
<comment type="caution">
    <text evidence="9">The sequence shown here is derived from an EMBL/GenBank/DDBJ whole genome shotgun (WGS) entry which is preliminary data.</text>
</comment>
<dbReference type="Proteomes" id="UP000283383">
    <property type="component" value="Unassembled WGS sequence"/>
</dbReference>
<evidence type="ECO:0000256" key="1">
    <source>
        <dbReference type="ARBA" id="ARBA00004651"/>
    </source>
</evidence>
<feature type="region of interest" description="Disordered" evidence="7">
    <location>
        <begin position="150"/>
        <end position="177"/>
    </location>
</feature>
<dbReference type="InterPro" id="IPR036259">
    <property type="entry name" value="MFS_trans_sf"/>
</dbReference>
<dbReference type="PANTHER" id="PTHR23502:SF186">
    <property type="entry name" value="MAJOR FACILITATOR SUPERFAMILY (MFS) PROFILE DOMAIN-CONTAINING PROTEIN"/>
    <property type="match status" value="1"/>
</dbReference>
<feature type="region of interest" description="Disordered" evidence="7">
    <location>
        <begin position="656"/>
        <end position="679"/>
    </location>
</feature>
<gene>
    <name evidence="9" type="ORF">GcM3_021015</name>
</gene>
<evidence type="ECO:0000256" key="2">
    <source>
        <dbReference type="ARBA" id="ARBA00022448"/>
    </source>
</evidence>
<feature type="transmembrane region" description="Helical" evidence="8">
    <location>
        <begin position="1604"/>
        <end position="1624"/>
    </location>
</feature>
<dbReference type="GO" id="GO:0005886">
    <property type="term" value="C:plasma membrane"/>
    <property type="evidence" value="ECO:0007669"/>
    <property type="project" value="UniProtKB-SubCell"/>
</dbReference>
<evidence type="ECO:0000313" key="10">
    <source>
        <dbReference type="Proteomes" id="UP000283383"/>
    </source>
</evidence>
<feature type="transmembrane region" description="Helical" evidence="8">
    <location>
        <begin position="1578"/>
        <end position="1598"/>
    </location>
</feature>
<protein>
    <submittedName>
        <fullName evidence="9">Uncharacterized protein</fullName>
    </submittedName>
</protein>
<dbReference type="SUPFAM" id="SSF103473">
    <property type="entry name" value="MFS general substrate transporter"/>
    <property type="match status" value="1"/>
</dbReference>
<evidence type="ECO:0000256" key="6">
    <source>
        <dbReference type="ARBA" id="ARBA00023136"/>
    </source>
</evidence>
<name>A0A420J7I6_9PEZI</name>
<dbReference type="GO" id="GO:0022857">
    <property type="term" value="F:transmembrane transporter activity"/>
    <property type="evidence" value="ECO:0007669"/>
    <property type="project" value="TreeGrafter"/>
</dbReference>
<dbReference type="STRING" id="62708.A0A420J7I6"/>
<sequence>MPTEAKILSGLEKSTVRTQNICHPITHPLEEDINFRIRSLLISRNRCYPPRTPYPSDETSSKFFNSYNPDLLGIGALRPDSFSIIRRSNRKDYINRSTSNSVIASARDIPGRLKDDRLIRSNKNSVRGTTPVQRELATVSISNKSEKEVSKSLSLGKTKSSKQNKSNRNDIKSSSGFGFHSTGVPTVKNLPQNSKYQSQDFQDFPFLKSIIDPPKSPSPALHITSCDLACFVGGCYPGHFDCKKHNTKCTRSAVLEDTKYQGLEFQNKVLLEKATDILSEDRQINRLPVVTDLPRSKIISGLNKVGSSGINKNSESVKETINDRMASGSIDTFSHTLRSLKIAMEKNQEPPYSTTIKTNFSLPAAKPNLKESMASKAGDLKPQAELENSTRVNFPKKEVIRREKSEISFKSKPKSPSILSAASRKSARHSLLKASLTDTRPLEIGLAIPPVLSPMSRCLTDVQSVNSVNHVKEDLEDTQLKSSETLPSVSPSTNFKELEFADYTNMTRPFLDQCSNVIAPTRIVGATNPKSLADVCYSNHGNGQSDIEMSPKKIPPANTTLIKNIYVFSEREEDENTQEFLKKDVSSHDEAANISDILLNASSRNEHPQSLETELKTIAQVEPLKSEIAWWRDDSCRQKFSENHVLSSLQPNISVFKDPENQSQRNTNFGKNSTKNQRSERFDALISINTETGANRSKLKKTDHKKIRNRTDLDGYTAIPTRDSTKTFVLSPILASPDSISDNNPTYESSQRNIGSGKNAEFCSMSSAESFMNSKSEIKDHDHTDLIHPNPLEICPIGPYKNTVFWLKNLLPGISPSENLLTALPSRTLQEHDFSHSVKTDIEAQHAVSEFPFNRNSEQPKQELDIMKSKFLKSERNSMNDIFKAFVNSINDLETLMSEALSIARQAADPPDPTIASSVPENTIKALNSDHISSSVTPHENSQIYSDENQTYRSDETQVFRPKKKEEVHSIIIDATDCTEGEFNHLSKLKNLPPRDSKAIGSNSRRYRLTKSSDSSVNQRVEGLNRSDANFSQDENYIRRANLRSLNPHILEPNHTSETRKNSELLQRAIEQVNMQLNFSNKNARSKFSKKSWFSKRCLNDQVDKIYKKRDLKTGDLEKHRTKIKRNLDNLGRASNDAVDFSAYCSHEQLGASETGAGRFTKEIELQDYKDREPPRPSQSNHKKQFSLSGKTHISLKESNMIGFSPTKIHKRHPIARDWSTGRKRLVATAACFSTALIGILVGIYAGETPAIQYYIADLHHYTVLGNVFFFFGLAIPTFFAWPLPLLHGRKPYILIALSLAMPLLFPQALAVGDFRSPYISHWRVGLLLSRTVMGFCLGFANINFKCMLTDLFGASLQSTNPHQEHADEFDVRRHGGGMGVWLGLWTWSALGSIGLGFLIGASIIETLPPSWGFYISIIIIAFVMLLNIVCPEVRSSAYRRFVTKIVTEEAVSHRVARGEIKMHMVKVGPKWWGEELQYGIKLSQKMLRQPGFLIMSLYVAWIYGQQVLIILLLGALVSHDYHLRSPLVGLCVMAIPLGALVAIPFQKASLFSRSRRNPPLDDDGTVSKKKIYWSSHMLRRAIFVLFLPIFGLLVTLTTSGPPVPLVLPVLGSGFIGFLSNLAIAECHGIIMETFDTSDLEPYIYDHLQSSLGSRSPTKLTNYSSFPRVSSAFAITETFGYIFAAGASGIGGVLTRKLGRQAAIGVMASVLLVLSLLLLGVLVRFTEVQIIPDSKIGDMNRYQARRASYIQRGDVPADDEETWRPIIIGNPHQSTRRMCILEFGSLSRFSEIRMKNKLIDEMSLEARHPNRNAMNSLERRIKEKEAEILRNLRRSISRSSRGYRRSENPETSANVGRWEFLSAEVDGNRHQKNSSYNRERKISE</sequence>
<keyword evidence="4 8" id="KW-0812">Transmembrane</keyword>
<keyword evidence="3" id="KW-1003">Cell membrane</keyword>
<feature type="transmembrane region" description="Helical" evidence="8">
    <location>
        <begin position="1702"/>
        <end position="1725"/>
    </location>
</feature>
<proteinExistence type="predicted"/>
<feature type="transmembrane region" description="Helical" evidence="8">
    <location>
        <begin position="1259"/>
        <end position="1281"/>
    </location>
</feature>
<evidence type="ECO:0000256" key="7">
    <source>
        <dbReference type="SAM" id="MobiDB-lite"/>
    </source>
</evidence>
<feature type="transmembrane region" description="Helical" evidence="8">
    <location>
        <begin position="1383"/>
        <end position="1405"/>
    </location>
</feature>
<dbReference type="PANTHER" id="PTHR23502">
    <property type="entry name" value="MAJOR FACILITATOR SUPERFAMILY"/>
    <property type="match status" value="1"/>
</dbReference>
<evidence type="ECO:0000313" key="9">
    <source>
        <dbReference type="EMBL" id="RKF82751.1"/>
    </source>
</evidence>
<evidence type="ECO:0000256" key="8">
    <source>
        <dbReference type="SAM" id="Phobius"/>
    </source>
</evidence>
<dbReference type="EMBL" id="MCBQ01002162">
    <property type="protein sequence ID" value="RKF82751.1"/>
    <property type="molecule type" value="Genomic_DNA"/>
</dbReference>
<keyword evidence="2" id="KW-0813">Transport</keyword>
<organism evidence="9 10">
    <name type="scientific">Golovinomyces cichoracearum</name>
    <dbReference type="NCBI Taxonomy" id="62708"/>
    <lineage>
        <taxon>Eukaryota</taxon>
        <taxon>Fungi</taxon>
        <taxon>Dikarya</taxon>
        <taxon>Ascomycota</taxon>
        <taxon>Pezizomycotina</taxon>
        <taxon>Leotiomycetes</taxon>
        <taxon>Erysiphales</taxon>
        <taxon>Erysiphaceae</taxon>
        <taxon>Golovinomyces</taxon>
    </lineage>
</organism>
<feature type="transmembrane region" description="Helical" evidence="8">
    <location>
        <begin position="1492"/>
        <end position="1516"/>
    </location>
</feature>
<keyword evidence="5 8" id="KW-1133">Transmembrane helix</keyword>
<feature type="region of interest" description="Disordered" evidence="7">
    <location>
        <begin position="403"/>
        <end position="422"/>
    </location>
</feature>
<feature type="transmembrane region" description="Helical" evidence="8">
    <location>
        <begin position="1293"/>
        <end position="1311"/>
    </location>
</feature>
<feature type="compositionally biased region" description="Polar residues" evidence="7">
    <location>
        <begin position="661"/>
        <end position="676"/>
    </location>
</feature>
<accession>A0A420J7I6</accession>
<feature type="compositionally biased region" description="Low complexity" evidence="7">
    <location>
        <begin position="410"/>
        <end position="422"/>
    </location>
</feature>
<evidence type="ECO:0000256" key="3">
    <source>
        <dbReference type="ARBA" id="ARBA00022475"/>
    </source>
</evidence>
<comment type="subcellular location">
    <subcellularLocation>
        <location evidence="1">Cell membrane</location>
        <topology evidence="1">Multi-pass membrane protein</topology>
    </subcellularLocation>
</comment>
<evidence type="ECO:0000256" key="4">
    <source>
        <dbReference type="ARBA" id="ARBA00022692"/>
    </source>
</evidence>